<evidence type="ECO:0008006" key="4">
    <source>
        <dbReference type="Google" id="ProtNLM"/>
    </source>
</evidence>
<dbReference type="eggNOG" id="ENOG502QSAP">
    <property type="taxonomic scope" value="Eukaryota"/>
</dbReference>
<dbReference type="GO" id="GO:0019005">
    <property type="term" value="C:SCF ubiquitin ligase complex"/>
    <property type="evidence" value="ECO:0007669"/>
    <property type="project" value="EnsemblFungi"/>
</dbReference>
<feature type="coiled-coil region" evidence="1">
    <location>
        <begin position="83"/>
        <end position="110"/>
    </location>
</feature>
<evidence type="ECO:0000313" key="3">
    <source>
        <dbReference type="Proteomes" id="UP000005666"/>
    </source>
</evidence>
<sequence>MANKSRPKKVKAPYRKYVGGQGFVRVVEFSTANGNSYSQGVAYSEQISSTTLEDEFSDNDYDEEGNIIDLSKKKKGKATSYRKSESQKKLANASKEASTLLKNMELLNIEAEPMALPLEIQKMVIDYCDKITINFLLVCKIWYWMCLPYIYETPLLTSKNFNKFVDTLVLKKKRKFGDYVKSLNLSTIMQSGKNSFVSKMLRRCSSNLEIFTAPQTSFGYAPLISLKSCHKLKYLDLGLVSETVKLKDLFSAISSFKELTHLSFPRSSIDCEGFEDFQWPSNLKYVKLSGGVTNEFVRGTQWPRTITTLEFSFCPRVDEHAIYTVLAQIGDNLKHLLFHYPMPALNENSLDYVFRYCSNLISIQLMVDYCSKWAFAEYMLTPLIYQRPLKTIYLECSGSLGMASKIHPDDLTIAIMESRLPCLKNISVSSRLGWNMRSEDVEDLVSVLEDQDGGLYLNY</sequence>
<dbReference type="SUPFAM" id="SSF52047">
    <property type="entry name" value="RNI-like"/>
    <property type="match status" value="1"/>
</dbReference>
<dbReference type="KEGG" id="tpf:TPHA_0E01240"/>
<dbReference type="RefSeq" id="XP_003685653.1">
    <property type="nucleotide sequence ID" value="XM_003685605.1"/>
</dbReference>
<dbReference type="InterPro" id="IPR032675">
    <property type="entry name" value="LRR_dom_sf"/>
</dbReference>
<protein>
    <recommendedName>
        <fullName evidence="4">F-box domain-containing protein</fullName>
    </recommendedName>
</protein>
<dbReference type="OMA" id="AINCWAS"/>
<dbReference type="EMBL" id="HE612860">
    <property type="protein sequence ID" value="CCE63219.1"/>
    <property type="molecule type" value="Genomic_DNA"/>
</dbReference>
<keyword evidence="3" id="KW-1185">Reference proteome</keyword>
<proteinExistence type="predicted"/>
<dbReference type="AlphaFoldDB" id="G8BTJ1"/>
<evidence type="ECO:0000256" key="1">
    <source>
        <dbReference type="SAM" id="Coils"/>
    </source>
</evidence>
<reference evidence="2 3" key="1">
    <citation type="journal article" date="2011" name="Proc. Natl. Acad. Sci. U.S.A.">
        <title>Evolutionary erosion of yeast sex chromosomes by mating-type switching accidents.</title>
        <authorList>
            <person name="Gordon J.L."/>
            <person name="Armisen D."/>
            <person name="Proux-Wera E."/>
            <person name="Oheigeartaigh S.S."/>
            <person name="Byrne K.P."/>
            <person name="Wolfe K.H."/>
        </authorList>
    </citation>
    <scope>NUCLEOTIDE SEQUENCE [LARGE SCALE GENOMIC DNA]</scope>
    <source>
        <strain evidence="3">ATCC 24235 / CBS 4417 / NBRC 1672 / NRRL Y-8282 / UCD 70-5</strain>
    </source>
</reference>
<dbReference type="STRING" id="1071381.G8BTJ1"/>
<gene>
    <name evidence="2" type="primary">TPHA0E01240</name>
    <name evidence="2" type="ordered locus">TPHA_0E01240</name>
</gene>
<dbReference type="OrthoDB" id="2125396at2759"/>
<dbReference type="Proteomes" id="UP000005666">
    <property type="component" value="Chromosome 5"/>
</dbReference>
<name>G8BTJ1_TETPH</name>
<organism evidence="2 3">
    <name type="scientific">Tetrapisispora phaffii (strain ATCC 24235 / CBS 4417 / NBRC 1672 / NRRL Y-8282 / UCD 70-5)</name>
    <name type="common">Yeast</name>
    <name type="synonym">Fabospora phaffii</name>
    <dbReference type="NCBI Taxonomy" id="1071381"/>
    <lineage>
        <taxon>Eukaryota</taxon>
        <taxon>Fungi</taxon>
        <taxon>Dikarya</taxon>
        <taxon>Ascomycota</taxon>
        <taxon>Saccharomycotina</taxon>
        <taxon>Saccharomycetes</taxon>
        <taxon>Saccharomycetales</taxon>
        <taxon>Saccharomycetaceae</taxon>
        <taxon>Tetrapisispora</taxon>
    </lineage>
</organism>
<dbReference type="Gene3D" id="3.80.10.10">
    <property type="entry name" value="Ribonuclease Inhibitor"/>
    <property type="match status" value="1"/>
</dbReference>
<dbReference type="HOGENOM" id="CLU_042679_1_0_1"/>
<accession>G8BTJ1</accession>
<keyword evidence="1" id="KW-0175">Coiled coil</keyword>
<evidence type="ECO:0000313" key="2">
    <source>
        <dbReference type="EMBL" id="CCE63219.1"/>
    </source>
</evidence>
<dbReference type="GeneID" id="11531209"/>